<dbReference type="InterPro" id="IPR021474">
    <property type="entry name" value="DUF3127"/>
</dbReference>
<gene>
    <name evidence="1" type="ORF">UFOVP618_3</name>
</gene>
<reference evidence="1" key="1">
    <citation type="submission" date="2020-04" db="EMBL/GenBank/DDBJ databases">
        <authorList>
            <person name="Chiriac C."/>
            <person name="Salcher M."/>
            <person name="Ghai R."/>
            <person name="Kavagutti S V."/>
        </authorList>
    </citation>
    <scope>NUCLEOTIDE SEQUENCE</scope>
</reference>
<name>A0A6J5N0Y8_9CAUD</name>
<dbReference type="EMBL" id="LR796587">
    <property type="protein sequence ID" value="CAB4152302.1"/>
    <property type="molecule type" value="Genomic_DNA"/>
</dbReference>
<sequence>MSKFKGVITHIGEVIELGNYKKMYVHVVENEGEYPQSCNFEVFGEAKVDNVLKYNRVGDVVEVDYNLKAQESKREAGVYFNTIQSWKITKHD</sequence>
<evidence type="ECO:0000313" key="1">
    <source>
        <dbReference type="EMBL" id="CAB4152302.1"/>
    </source>
</evidence>
<proteinExistence type="predicted"/>
<evidence type="ECO:0008006" key="2">
    <source>
        <dbReference type="Google" id="ProtNLM"/>
    </source>
</evidence>
<dbReference type="Pfam" id="PF11325">
    <property type="entry name" value="DUF3127"/>
    <property type="match status" value="1"/>
</dbReference>
<protein>
    <recommendedName>
        <fullName evidence="2">DUF3127 domain-containing protein</fullName>
    </recommendedName>
</protein>
<accession>A0A6J5N0Y8</accession>
<organism evidence="1">
    <name type="scientific">uncultured Caudovirales phage</name>
    <dbReference type="NCBI Taxonomy" id="2100421"/>
    <lineage>
        <taxon>Viruses</taxon>
        <taxon>Duplodnaviria</taxon>
        <taxon>Heunggongvirae</taxon>
        <taxon>Uroviricota</taxon>
        <taxon>Caudoviricetes</taxon>
        <taxon>Peduoviridae</taxon>
        <taxon>Maltschvirus</taxon>
        <taxon>Maltschvirus maltsch</taxon>
    </lineage>
</organism>